<gene>
    <name evidence="3" type="ORF">Ctob_000245</name>
</gene>
<keyword evidence="1" id="KW-0812">Transmembrane</keyword>
<feature type="transmembrane region" description="Helical" evidence="1">
    <location>
        <begin position="200"/>
        <end position="218"/>
    </location>
</feature>
<feature type="transmembrane region" description="Helical" evidence="1">
    <location>
        <begin position="98"/>
        <end position="122"/>
    </location>
</feature>
<protein>
    <recommendedName>
        <fullName evidence="2">CAAX prenyl protease 2/Lysostaphin resistance protein A-like domain-containing protein</fullName>
    </recommendedName>
</protein>
<feature type="domain" description="CAAX prenyl protease 2/Lysostaphin resistance protein A-like" evidence="2">
    <location>
        <begin position="138"/>
        <end position="238"/>
    </location>
</feature>
<dbReference type="AlphaFoldDB" id="A0A0M0JIE6"/>
<sequence>MPPLRELFAPTRAAAANLFQVTPAWVDAGLGSIAFVLLNAAAIAVTQAAGLEAEGAVYRLLGLVAFVALQAAIGLPPQEWARLRADPARVDSSPFFQITYLGGPGAGVTFAFGFGIAIALAAQLLGIDWVPAPRPWPELPQAVELLLIAPLADEAFFRAFLISAIERAGGSATMALLASAVAYAAYQVPVRELLLLSEQASLALLLFQLLGLFLGVLYQRSGGSLPLVFVSHATFNALVTALRAAQVGSTLPF</sequence>
<name>A0A0M0JIE6_9EUKA</name>
<proteinExistence type="predicted"/>
<dbReference type="GO" id="GO:0004175">
    <property type="term" value="F:endopeptidase activity"/>
    <property type="evidence" value="ECO:0007669"/>
    <property type="project" value="UniProtKB-ARBA"/>
</dbReference>
<evidence type="ECO:0000313" key="4">
    <source>
        <dbReference type="Proteomes" id="UP000037460"/>
    </source>
</evidence>
<evidence type="ECO:0000256" key="1">
    <source>
        <dbReference type="SAM" id="Phobius"/>
    </source>
</evidence>
<feature type="transmembrane region" description="Helical" evidence="1">
    <location>
        <begin position="225"/>
        <end position="245"/>
    </location>
</feature>
<keyword evidence="1" id="KW-0472">Membrane</keyword>
<dbReference type="Proteomes" id="UP000037460">
    <property type="component" value="Unassembled WGS sequence"/>
</dbReference>
<dbReference type="GO" id="GO:0080120">
    <property type="term" value="P:CAAX-box protein maturation"/>
    <property type="evidence" value="ECO:0007669"/>
    <property type="project" value="UniProtKB-ARBA"/>
</dbReference>
<keyword evidence="1" id="KW-1133">Transmembrane helix</keyword>
<accession>A0A0M0JIE6</accession>
<evidence type="ECO:0000313" key="3">
    <source>
        <dbReference type="EMBL" id="KOO25983.1"/>
    </source>
</evidence>
<organism evidence="3 4">
    <name type="scientific">Chrysochromulina tobinii</name>
    <dbReference type="NCBI Taxonomy" id="1460289"/>
    <lineage>
        <taxon>Eukaryota</taxon>
        <taxon>Haptista</taxon>
        <taxon>Haptophyta</taxon>
        <taxon>Prymnesiophyceae</taxon>
        <taxon>Prymnesiales</taxon>
        <taxon>Chrysochromulinaceae</taxon>
        <taxon>Chrysochromulina</taxon>
    </lineage>
</organism>
<dbReference type="EMBL" id="JWZX01002904">
    <property type="protein sequence ID" value="KOO25983.1"/>
    <property type="molecule type" value="Genomic_DNA"/>
</dbReference>
<feature type="transmembrane region" description="Helical" evidence="1">
    <location>
        <begin position="56"/>
        <end position="77"/>
    </location>
</feature>
<dbReference type="Pfam" id="PF02517">
    <property type="entry name" value="Rce1-like"/>
    <property type="match status" value="1"/>
</dbReference>
<keyword evidence="4" id="KW-1185">Reference proteome</keyword>
<reference evidence="4" key="1">
    <citation type="journal article" date="2015" name="PLoS Genet.">
        <title>Genome Sequence and Transcriptome Analyses of Chrysochromulina tobin: Metabolic Tools for Enhanced Algal Fitness in the Prominent Order Prymnesiales (Haptophyceae).</title>
        <authorList>
            <person name="Hovde B.T."/>
            <person name="Deodato C.R."/>
            <person name="Hunsperger H.M."/>
            <person name="Ryken S.A."/>
            <person name="Yost W."/>
            <person name="Jha R.K."/>
            <person name="Patterson J."/>
            <person name="Monnat R.J. Jr."/>
            <person name="Barlow S.B."/>
            <person name="Starkenburg S.R."/>
            <person name="Cattolico R.A."/>
        </authorList>
    </citation>
    <scope>NUCLEOTIDE SEQUENCE</scope>
    <source>
        <strain evidence="4">CCMP291</strain>
    </source>
</reference>
<dbReference type="InterPro" id="IPR003675">
    <property type="entry name" value="Rce1/LyrA-like_dom"/>
</dbReference>
<feature type="transmembrane region" description="Helical" evidence="1">
    <location>
        <begin position="28"/>
        <end position="50"/>
    </location>
</feature>
<feature type="transmembrane region" description="Helical" evidence="1">
    <location>
        <begin position="168"/>
        <end position="188"/>
    </location>
</feature>
<comment type="caution">
    <text evidence="3">The sequence shown here is derived from an EMBL/GenBank/DDBJ whole genome shotgun (WGS) entry which is preliminary data.</text>
</comment>
<evidence type="ECO:0000259" key="2">
    <source>
        <dbReference type="Pfam" id="PF02517"/>
    </source>
</evidence>